<keyword evidence="2" id="KW-1185">Reference proteome</keyword>
<protein>
    <submittedName>
        <fullName evidence="1">Uncharacterized protein</fullName>
    </submittedName>
</protein>
<name>A0ABY5ZAV2_9ACTN</name>
<evidence type="ECO:0000313" key="2">
    <source>
        <dbReference type="Proteomes" id="UP001058271"/>
    </source>
</evidence>
<organism evidence="1 2">
    <name type="scientific">Dactylosporangium roseum</name>
    <dbReference type="NCBI Taxonomy" id="47989"/>
    <lineage>
        <taxon>Bacteria</taxon>
        <taxon>Bacillati</taxon>
        <taxon>Actinomycetota</taxon>
        <taxon>Actinomycetes</taxon>
        <taxon>Micromonosporales</taxon>
        <taxon>Micromonosporaceae</taxon>
        <taxon>Dactylosporangium</taxon>
    </lineage>
</organism>
<sequence length="302" mass="33063">MAAAKRAFLEWQHPRDSRGRFARKGSEAWVKRSADMFKAASSSPRVGSRTTAPDRPRIGRNAKAAKLFATHNGLDTGLSRPYAPKVAVAAPAEPFAKPTATPTRMTKGQYTKLLKEEHVRLQVLDGRSEKEAKAAARPAATIDDLKARNVELRNRLRAKGIDYRTDEQKRADDAEKVSLLDEVERLAVAGGYDGPAKRAAAARMTAPELRKFIADTKQYQQRQAEKARAAREGAAAQAAFEQRQATLTATPRQVDYILNLLARRRRSGDGGGFFSGPTDRAGIAKLSRADASAYINSLTGNY</sequence>
<dbReference type="Proteomes" id="UP001058271">
    <property type="component" value="Chromosome"/>
</dbReference>
<gene>
    <name evidence="1" type="ORF">Drose_04240</name>
</gene>
<evidence type="ECO:0000313" key="1">
    <source>
        <dbReference type="EMBL" id="UWZ37499.1"/>
    </source>
</evidence>
<dbReference type="EMBL" id="CP073721">
    <property type="protein sequence ID" value="UWZ37499.1"/>
    <property type="molecule type" value="Genomic_DNA"/>
</dbReference>
<proteinExistence type="predicted"/>
<accession>A0ABY5ZAV2</accession>
<reference evidence="1" key="1">
    <citation type="submission" date="2021-04" db="EMBL/GenBank/DDBJ databases">
        <title>Biosynthetic gene clusters of Dactylosporangioum roseum.</title>
        <authorList>
            <person name="Hartkoorn R.C."/>
            <person name="Beaudoing E."/>
            <person name="Hot D."/>
            <person name="Moureu S."/>
        </authorList>
    </citation>
    <scope>NUCLEOTIDE SEQUENCE</scope>
    <source>
        <strain evidence="1">NRRL B-16295</strain>
    </source>
</reference>
<dbReference type="RefSeq" id="WP_260726856.1">
    <property type="nucleotide sequence ID" value="NZ_BAAABS010000070.1"/>
</dbReference>